<dbReference type="EMBL" id="QPKV01000004">
    <property type="protein sequence ID" value="RDC56197.1"/>
    <property type="molecule type" value="Genomic_DNA"/>
</dbReference>
<evidence type="ECO:0008006" key="3">
    <source>
        <dbReference type="Google" id="ProtNLM"/>
    </source>
</evidence>
<evidence type="ECO:0000313" key="1">
    <source>
        <dbReference type="EMBL" id="RDC56197.1"/>
    </source>
</evidence>
<dbReference type="AlphaFoldDB" id="A0A369PYZ0"/>
<dbReference type="Proteomes" id="UP000253961">
    <property type="component" value="Unassembled WGS sequence"/>
</dbReference>
<protein>
    <recommendedName>
        <fullName evidence="3">DUF4595 domain-containing protein</fullName>
    </recommendedName>
</protein>
<sequence length="337" mass="38252">MMDNAAKTIVRLLQQRLAQREKQLAHHGARQGGEWRSLMKTFIQPGTFPLLIITVLALTSCRKNNPSGGGGVVATDLLRPATMRFYEGPVGGGGPVWKYEYDKDNFLVKFGEEGKNFRNVDGGKVELKLFATNFETTTLYDYSIAGPGTMSIYEPKLSPATVSIQTAIRNLLNNQITKPPVIEWNFSYNSDFQVVKEVTAVDSDREVYYTYDDKKNLKKIEFMSLVDKHWMVGVRTTVTGYDDKRSPFSAVKGYRWASYPQNYNDQYAQAFCINNPTQMKTEFWSTTKNAYYLAEQTDFGYAYNAQGYPTRIDVKTTYTPEIGAASGAIRTYEFTYK</sequence>
<name>A0A369PYZ0_9SPHI</name>
<organism evidence="1 2">
    <name type="scientific">Pedobacter chinensis</name>
    <dbReference type="NCBI Taxonomy" id="2282421"/>
    <lineage>
        <taxon>Bacteria</taxon>
        <taxon>Pseudomonadati</taxon>
        <taxon>Bacteroidota</taxon>
        <taxon>Sphingobacteriia</taxon>
        <taxon>Sphingobacteriales</taxon>
        <taxon>Sphingobacteriaceae</taxon>
        <taxon>Pedobacter</taxon>
    </lineage>
</organism>
<comment type="caution">
    <text evidence="1">The sequence shown here is derived from an EMBL/GenBank/DDBJ whole genome shotgun (WGS) entry which is preliminary data.</text>
</comment>
<proteinExistence type="predicted"/>
<gene>
    <name evidence="1" type="ORF">DU508_11325</name>
</gene>
<reference evidence="1 2" key="1">
    <citation type="submission" date="2018-07" db="EMBL/GenBank/DDBJ databases">
        <title>Pedobacter sp. nov., isolated from soil.</title>
        <authorList>
            <person name="Zhou L.Y."/>
            <person name="Du Z.J."/>
        </authorList>
    </citation>
    <scope>NUCLEOTIDE SEQUENCE [LARGE SCALE GENOMIC DNA]</scope>
    <source>
        <strain evidence="1 2">JDX94</strain>
    </source>
</reference>
<evidence type="ECO:0000313" key="2">
    <source>
        <dbReference type="Proteomes" id="UP000253961"/>
    </source>
</evidence>
<keyword evidence="2" id="KW-1185">Reference proteome</keyword>
<accession>A0A369PYZ0</accession>